<dbReference type="OrthoDB" id="1918435at2759"/>
<dbReference type="SMART" id="SM00452">
    <property type="entry name" value="STI"/>
    <property type="match status" value="1"/>
</dbReference>
<dbReference type="AlphaFoldDB" id="A0A067JTK6"/>
<accession>A0A067JTK6</accession>
<dbReference type="STRING" id="180498.A0A067JTK6"/>
<keyword evidence="5" id="KW-1185">Reference proteome</keyword>
<reference evidence="4 5" key="1">
    <citation type="journal article" date="2014" name="PLoS ONE">
        <title>Global Analysis of Gene Expression Profiles in Physic Nut (Jatropha curcas L.) Seedlings Exposed to Salt Stress.</title>
        <authorList>
            <person name="Zhang L."/>
            <person name="Zhang C."/>
            <person name="Wu P."/>
            <person name="Chen Y."/>
            <person name="Li M."/>
            <person name="Jiang H."/>
            <person name="Wu G."/>
        </authorList>
    </citation>
    <scope>NUCLEOTIDE SEQUENCE [LARGE SCALE GENOMIC DNA]</scope>
    <source>
        <strain evidence="5">cv. GZQX0401</strain>
        <tissue evidence="4">Young leaves</tissue>
    </source>
</reference>
<evidence type="ECO:0000313" key="5">
    <source>
        <dbReference type="Proteomes" id="UP000027138"/>
    </source>
</evidence>
<dbReference type="GO" id="GO:0004866">
    <property type="term" value="F:endopeptidase inhibitor activity"/>
    <property type="evidence" value="ECO:0007669"/>
    <property type="project" value="InterPro"/>
</dbReference>
<dbReference type="InterPro" id="IPR002160">
    <property type="entry name" value="Prot_inh_Kunz-lg"/>
</dbReference>
<protein>
    <submittedName>
        <fullName evidence="4">Uncharacterized protein</fullName>
    </submittedName>
</protein>
<keyword evidence="2" id="KW-1015">Disulfide bond</keyword>
<dbReference type="InterPro" id="IPR011065">
    <property type="entry name" value="Kunitz_inhibitor_STI-like_sf"/>
</dbReference>
<proteinExistence type="inferred from homology"/>
<dbReference type="Pfam" id="PF00197">
    <property type="entry name" value="Kunitz_legume"/>
    <property type="match status" value="1"/>
</dbReference>
<dbReference type="PRINTS" id="PR00291">
    <property type="entry name" value="KUNITZINHBTR"/>
</dbReference>
<dbReference type="KEGG" id="jcu:105644056"/>
<dbReference type="Proteomes" id="UP000027138">
    <property type="component" value="Unassembled WGS sequence"/>
</dbReference>
<evidence type="ECO:0000256" key="1">
    <source>
        <dbReference type="ARBA" id="ARBA00005440"/>
    </source>
</evidence>
<dbReference type="EMBL" id="KK914861">
    <property type="protein sequence ID" value="KDP27286.1"/>
    <property type="molecule type" value="Genomic_DNA"/>
</dbReference>
<feature type="signal peptide" evidence="3">
    <location>
        <begin position="1"/>
        <end position="22"/>
    </location>
</feature>
<sequence length="190" mass="21284">MKSVPIDFFTIWLISMAIGTIAQPEVLDTTGQHVQTDVEYYILPGITGVAGALTLIDRNNSCPLYVGQDPITVKITERLPVKFKPYADGETMIKESTDLNVTFQAFTICIQSTAWRVGEIGRRFILTAGRPDYFKIENNGRGDYNFVYCPTESCPNCKPRCGSAGIFIENDKRLLVLDGPAFPFRFERVN</sequence>
<dbReference type="PANTHER" id="PTHR33107">
    <property type="entry name" value="KUNITZ TRYPSIN INHIBITOR 2"/>
    <property type="match status" value="1"/>
</dbReference>
<dbReference type="CDD" id="cd23367">
    <property type="entry name" value="beta-trefoil_STI_KPI104-like"/>
    <property type="match status" value="1"/>
</dbReference>
<dbReference type="PANTHER" id="PTHR33107:SF81">
    <property type="entry name" value="TRYPSIN INHIBITOR A"/>
    <property type="match status" value="1"/>
</dbReference>
<evidence type="ECO:0000313" key="4">
    <source>
        <dbReference type="EMBL" id="KDP27286.1"/>
    </source>
</evidence>
<dbReference type="MEROPS" id="I03.004"/>
<comment type="similarity">
    <text evidence="1">Belongs to the protease inhibitor I3 (leguminous Kunitz-type inhibitor) family.</text>
</comment>
<name>A0A067JTK6_JATCU</name>
<evidence type="ECO:0000256" key="3">
    <source>
        <dbReference type="SAM" id="SignalP"/>
    </source>
</evidence>
<evidence type="ECO:0000256" key="2">
    <source>
        <dbReference type="ARBA" id="ARBA00023157"/>
    </source>
</evidence>
<keyword evidence="3" id="KW-0732">Signal</keyword>
<dbReference type="SUPFAM" id="SSF50386">
    <property type="entry name" value="STI-like"/>
    <property type="match status" value="1"/>
</dbReference>
<feature type="chain" id="PRO_5001638964" evidence="3">
    <location>
        <begin position="23"/>
        <end position="190"/>
    </location>
</feature>
<organism evidence="4 5">
    <name type="scientific">Jatropha curcas</name>
    <name type="common">Barbados nut</name>
    <dbReference type="NCBI Taxonomy" id="180498"/>
    <lineage>
        <taxon>Eukaryota</taxon>
        <taxon>Viridiplantae</taxon>
        <taxon>Streptophyta</taxon>
        <taxon>Embryophyta</taxon>
        <taxon>Tracheophyta</taxon>
        <taxon>Spermatophyta</taxon>
        <taxon>Magnoliopsida</taxon>
        <taxon>eudicotyledons</taxon>
        <taxon>Gunneridae</taxon>
        <taxon>Pentapetalae</taxon>
        <taxon>rosids</taxon>
        <taxon>fabids</taxon>
        <taxon>Malpighiales</taxon>
        <taxon>Euphorbiaceae</taxon>
        <taxon>Crotonoideae</taxon>
        <taxon>Jatropheae</taxon>
        <taxon>Jatropha</taxon>
    </lineage>
</organism>
<dbReference type="Gene3D" id="2.80.10.50">
    <property type="match status" value="1"/>
</dbReference>
<gene>
    <name evidence="4" type="ORF">JCGZ_21017</name>
</gene>
<dbReference type="PROSITE" id="PS00283">
    <property type="entry name" value="SOYBEAN_KUNITZ"/>
    <property type="match status" value="1"/>
</dbReference>